<gene>
    <name evidence="2" type="ORF">FGM00_11160</name>
</gene>
<dbReference type="KEGG" id="asag:FGM00_11160"/>
<organism evidence="2 3">
    <name type="scientific">Aggregatimonas sangjinii</name>
    <dbReference type="NCBI Taxonomy" id="2583587"/>
    <lineage>
        <taxon>Bacteria</taxon>
        <taxon>Pseudomonadati</taxon>
        <taxon>Bacteroidota</taxon>
        <taxon>Flavobacteriia</taxon>
        <taxon>Flavobacteriales</taxon>
        <taxon>Flavobacteriaceae</taxon>
        <taxon>Aggregatimonas</taxon>
    </lineage>
</organism>
<dbReference type="OrthoDB" id="1447971at2"/>
<evidence type="ECO:0000313" key="2">
    <source>
        <dbReference type="EMBL" id="QCX00635.1"/>
    </source>
</evidence>
<evidence type="ECO:0000313" key="3">
    <source>
        <dbReference type="Proteomes" id="UP000310017"/>
    </source>
</evidence>
<evidence type="ECO:0000256" key="1">
    <source>
        <dbReference type="SAM" id="SignalP"/>
    </source>
</evidence>
<feature type="signal peptide" evidence="1">
    <location>
        <begin position="1"/>
        <end position="21"/>
    </location>
</feature>
<dbReference type="Proteomes" id="UP000310017">
    <property type="component" value="Chromosome"/>
</dbReference>
<dbReference type="AlphaFoldDB" id="A0A5B7SPM9"/>
<reference evidence="2 3" key="1">
    <citation type="submission" date="2019-05" db="EMBL/GenBank/DDBJ databases">
        <title>Genome sequencing of F202Z8.</title>
        <authorList>
            <person name="Kwon Y.M."/>
        </authorList>
    </citation>
    <scope>NUCLEOTIDE SEQUENCE [LARGE SCALE GENOMIC DNA]</scope>
    <source>
        <strain evidence="2 3">F202Z8</strain>
    </source>
</reference>
<name>A0A5B7SPM9_9FLAO</name>
<sequence length="137" mass="15995">MNFIKSIFLLLVVLACNFSIAQIASEAEGMEQNQSLFTVEESEYIAKWFSDFVSEMNLSQDVALKYKNITETYSRKMDALGMENPPLGKAELIEQFNDLMESLHQEVKSILKDEQYEMYYDTMEKVSWSINQRLKHL</sequence>
<accession>A0A5B7SPM9</accession>
<protein>
    <submittedName>
        <fullName evidence="2">Uncharacterized protein</fullName>
    </submittedName>
</protein>
<dbReference type="RefSeq" id="WP_138852980.1">
    <property type="nucleotide sequence ID" value="NZ_CP040710.1"/>
</dbReference>
<keyword evidence="1" id="KW-0732">Signal</keyword>
<dbReference type="EMBL" id="CP040710">
    <property type="protein sequence ID" value="QCX00635.1"/>
    <property type="molecule type" value="Genomic_DNA"/>
</dbReference>
<feature type="chain" id="PRO_5023130072" evidence="1">
    <location>
        <begin position="22"/>
        <end position="137"/>
    </location>
</feature>
<dbReference type="PROSITE" id="PS51257">
    <property type="entry name" value="PROKAR_LIPOPROTEIN"/>
    <property type="match status" value="1"/>
</dbReference>
<proteinExistence type="predicted"/>
<keyword evidence="3" id="KW-1185">Reference proteome</keyword>